<protein>
    <submittedName>
        <fullName evidence="2">Dihydroorotase</fullName>
    </submittedName>
</protein>
<dbReference type="EMBL" id="CP123443">
    <property type="protein sequence ID" value="WGK69209.1"/>
    <property type="molecule type" value="Genomic_DNA"/>
</dbReference>
<dbReference type="InterPro" id="IPR032466">
    <property type="entry name" value="Metal_Hydrolase"/>
</dbReference>
<dbReference type="RefSeq" id="WP_326927397.1">
    <property type="nucleotide sequence ID" value="NZ_CP123443.1"/>
</dbReference>
<dbReference type="Gene3D" id="3.20.20.140">
    <property type="entry name" value="Metal-dependent hydrolases"/>
    <property type="match status" value="1"/>
</dbReference>
<name>A0ABY8MGS2_9SPIO</name>
<gene>
    <name evidence="2" type="ORF">P0082_12140</name>
</gene>
<proteinExistence type="predicted"/>
<feature type="compositionally biased region" description="Polar residues" evidence="1">
    <location>
        <begin position="15"/>
        <end position="25"/>
    </location>
</feature>
<dbReference type="PANTHER" id="PTHR43668:SF2">
    <property type="entry name" value="ALLANTOINASE"/>
    <property type="match status" value="1"/>
</dbReference>
<reference evidence="2 3" key="1">
    <citation type="submission" date="2023-04" db="EMBL/GenBank/DDBJ databases">
        <title>Spirochaete genome identified in red abalone sample constitutes a novel genus.</title>
        <authorList>
            <person name="Sharma S.P."/>
            <person name="Purcell C.M."/>
            <person name="Hyde J.R."/>
            <person name="Severin A.J."/>
        </authorList>
    </citation>
    <scope>NUCLEOTIDE SEQUENCE [LARGE SCALE GENOMIC DNA]</scope>
    <source>
        <strain evidence="2 3">SP-2023</strain>
    </source>
</reference>
<dbReference type="Proteomes" id="UP001228690">
    <property type="component" value="Chromosome"/>
</dbReference>
<organism evidence="2 3">
    <name type="scientific">Candidatus Haliotispira prima</name>
    <dbReference type="NCBI Taxonomy" id="3034016"/>
    <lineage>
        <taxon>Bacteria</taxon>
        <taxon>Pseudomonadati</taxon>
        <taxon>Spirochaetota</taxon>
        <taxon>Spirochaetia</taxon>
        <taxon>Spirochaetales</taxon>
        <taxon>Spirochaetaceae</taxon>
        <taxon>Candidatus Haliotispira</taxon>
    </lineage>
</organism>
<evidence type="ECO:0000256" key="1">
    <source>
        <dbReference type="SAM" id="MobiDB-lite"/>
    </source>
</evidence>
<keyword evidence="3" id="KW-1185">Reference proteome</keyword>
<feature type="region of interest" description="Disordered" evidence="1">
    <location>
        <begin position="387"/>
        <end position="409"/>
    </location>
</feature>
<dbReference type="SUPFAM" id="SSF51556">
    <property type="entry name" value="Metallo-dependent hydrolases"/>
    <property type="match status" value="1"/>
</dbReference>
<dbReference type="PANTHER" id="PTHR43668">
    <property type="entry name" value="ALLANTOINASE"/>
    <property type="match status" value="1"/>
</dbReference>
<accession>A0ABY8MGS2</accession>
<evidence type="ECO:0000313" key="2">
    <source>
        <dbReference type="EMBL" id="WGK69209.1"/>
    </source>
</evidence>
<feature type="region of interest" description="Disordered" evidence="1">
    <location>
        <begin position="1"/>
        <end position="26"/>
    </location>
</feature>
<evidence type="ECO:0000313" key="3">
    <source>
        <dbReference type="Proteomes" id="UP001228690"/>
    </source>
</evidence>
<sequence length="409" mass="45198">MRHIDLASFGGHITGTGSRSRNGSQYRVDPIGARQQMILDPHVHLRDWSQAHKETIYHAFWLADRLGIRGLIEMPNTGPPLTSRMAVEQRLELAAKAADRLQSEGGQPPHYAMHIGLARNPEQIREAVRLQRAFFPRTAGLKMYAGHSTGEMGIVEGSAQHQVYATIAEEGYRGPLIVHCEAEELIDNGKFDATRPQSHSEARPAEAEIRSIEQQLALASAVGFDGHLHIAHISTPEGVALVQAAKDRNRRVSCGVTPHHCLLSLNSQSNLERKQQGRGNLLKVNPPLRDEERRSRLWQLLCQGRIDWIESDHAPHAPDEKTGKQKAVASGIPGLSGMNLLYARLKAAGTSTEQLKALRWSNALRIYRLPWPEADFATEPPAVDISTLSEPDGSPLYGGVDPYPQSEFV</sequence>
<dbReference type="InterPro" id="IPR050138">
    <property type="entry name" value="DHOase/Allantoinase_Hydrolase"/>
</dbReference>